<protein>
    <recommendedName>
        <fullName evidence="3">Cupin type-1 domain-containing protein</fullName>
    </recommendedName>
</protein>
<dbReference type="Gene3D" id="2.60.120.10">
    <property type="entry name" value="Jelly Rolls"/>
    <property type="match status" value="1"/>
</dbReference>
<keyword evidence="2" id="KW-1185">Reference proteome</keyword>
<sequence>MATAEPIVYHIKPTKLIPNSPKPLLYYKGFFLRDGKVDPLLIYDTFMSNGWEPRWVTRYGTHQRSHYHGTTHEVMAILSGPGAIRWGVADLDDDPDKHTYGGANEEGGLDMEVDVGDVFVIPAGVTHKNYNPKATQFDAQPLTGGEAHYIDSPEPRKLVGQLPMTEFTMLGAYPKGFSWTWDEGGDDVGRYESVWNVPTPKLDPVVGEKGGINKYWRTEPIKAKF</sequence>
<dbReference type="SUPFAM" id="SSF51182">
    <property type="entry name" value="RmlC-like cupins"/>
    <property type="match status" value="1"/>
</dbReference>
<evidence type="ECO:0000313" key="1">
    <source>
        <dbReference type="EMBL" id="KAJ5379903.1"/>
    </source>
</evidence>
<dbReference type="CDD" id="cd02219">
    <property type="entry name" value="cupin_YjlB-like"/>
    <property type="match status" value="1"/>
</dbReference>
<dbReference type="Proteomes" id="UP001147782">
    <property type="component" value="Unassembled WGS sequence"/>
</dbReference>
<dbReference type="AlphaFoldDB" id="A0A9W9SP13"/>
<dbReference type="InterPro" id="IPR014710">
    <property type="entry name" value="RmlC-like_jellyroll"/>
</dbReference>
<reference evidence="1" key="2">
    <citation type="journal article" date="2023" name="IMA Fungus">
        <title>Comparative genomic study of the Penicillium genus elucidates a diverse pangenome and 15 lateral gene transfer events.</title>
        <authorList>
            <person name="Petersen C."/>
            <person name="Sorensen T."/>
            <person name="Nielsen M.R."/>
            <person name="Sondergaard T.E."/>
            <person name="Sorensen J.L."/>
            <person name="Fitzpatrick D.A."/>
            <person name="Frisvad J.C."/>
            <person name="Nielsen K.L."/>
        </authorList>
    </citation>
    <scope>NUCLEOTIDE SEQUENCE</scope>
    <source>
        <strain evidence="1">IBT 29864</strain>
    </source>
</reference>
<evidence type="ECO:0008006" key="3">
    <source>
        <dbReference type="Google" id="ProtNLM"/>
    </source>
</evidence>
<dbReference type="PANTHER" id="PTHR36448:SF3">
    <property type="entry name" value="CUPIN TYPE-2 DOMAIN-CONTAINING PROTEIN"/>
    <property type="match status" value="1"/>
</dbReference>
<dbReference type="GeneID" id="81434439"/>
<dbReference type="InterPro" id="IPR047121">
    <property type="entry name" value="YjiB-like"/>
</dbReference>
<reference evidence="1" key="1">
    <citation type="submission" date="2022-11" db="EMBL/GenBank/DDBJ databases">
        <authorList>
            <person name="Petersen C."/>
        </authorList>
    </citation>
    <scope>NUCLEOTIDE SEQUENCE</scope>
    <source>
        <strain evidence="1">IBT 29864</strain>
    </source>
</reference>
<proteinExistence type="predicted"/>
<comment type="caution">
    <text evidence="1">The sequence shown here is derived from an EMBL/GenBank/DDBJ whole genome shotgun (WGS) entry which is preliminary data.</text>
</comment>
<accession>A0A9W9SP13</accession>
<dbReference type="PANTHER" id="PTHR36448">
    <property type="entry name" value="BLR7373 PROTEIN"/>
    <property type="match status" value="1"/>
</dbReference>
<dbReference type="EMBL" id="JAPZBS010000002">
    <property type="protein sequence ID" value="KAJ5379903.1"/>
    <property type="molecule type" value="Genomic_DNA"/>
</dbReference>
<dbReference type="OrthoDB" id="2446447at2759"/>
<organism evidence="1 2">
    <name type="scientific">Penicillium cataractarum</name>
    <dbReference type="NCBI Taxonomy" id="2100454"/>
    <lineage>
        <taxon>Eukaryota</taxon>
        <taxon>Fungi</taxon>
        <taxon>Dikarya</taxon>
        <taxon>Ascomycota</taxon>
        <taxon>Pezizomycotina</taxon>
        <taxon>Eurotiomycetes</taxon>
        <taxon>Eurotiomycetidae</taxon>
        <taxon>Eurotiales</taxon>
        <taxon>Aspergillaceae</taxon>
        <taxon>Penicillium</taxon>
    </lineage>
</organism>
<evidence type="ECO:0000313" key="2">
    <source>
        <dbReference type="Proteomes" id="UP001147782"/>
    </source>
</evidence>
<gene>
    <name evidence="1" type="ORF">N7496_002331</name>
</gene>
<name>A0A9W9SP13_9EURO</name>
<dbReference type="InterPro" id="IPR011051">
    <property type="entry name" value="RmlC_Cupin_sf"/>
</dbReference>
<dbReference type="RefSeq" id="XP_056557474.1">
    <property type="nucleotide sequence ID" value="XM_056695262.1"/>
</dbReference>